<organism evidence="6 7">
    <name type="scientific">Gongylonema pulchrum</name>
    <dbReference type="NCBI Taxonomy" id="637853"/>
    <lineage>
        <taxon>Eukaryota</taxon>
        <taxon>Metazoa</taxon>
        <taxon>Ecdysozoa</taxon>
        <taxon>Nematoda</taxon>
        <taxon>Chromadorea</taxon>
        <taxon>Rhabditida</taxon>
        <taxon>Spirurina</taxon>
        <taxon>Spiruromorpha</taxon>
        <taxon>Spiruroidea</taxon>
        <taxon>Gongylonematidae</taxon>
        <taxon>Gongylonema</taxon>
    </lineage>
</organism>
<name>A0A3P7MF73_9BILA</name>
<evidence type="ECO:0000256" key="3">
    <source>
        <dbReference type="ARBA" id="ARBA00022490"/>
    </source>
</evidence>
<proteinExistence type="inferred from homology"/>
<evidence type="ECO:0000256" key="1">
    <source>
        <dbReference type="ARBA" id="ARBA00004544"/>
    </source>
</evidence>
<dbReference type="EMBL" id="UYRT01079639">
    <property type="protein sequence ID" value="VDN21108.1"/>
    <property type="molecule type" value="Genomic_DNA"/>
</dbReference>
<dbReference type="GO" id="GO:0001965">
    <property type="term" value="F:G-protein alpha-subunit binding"/>
    <property type="evidence" value="ECO:0007669"/>
    <property type="project" value="TreeGrafter"/>
</dbReference>
<reference evidence="6 7" key="1">
    <citation type="submission" date="2018-11" db="EMBL/GenBank/DDBJ databases">
        <authorList>
            <consortium name="Pathogen Informatics"/>
        </authorList>
    </citation>
    <scope>NUCLEOTIDE SEQUENCE [LARGE SCALE GENOMIC DNA]</scope>
</reference>
<comment type="similarity">
    <text evidence="2">Belongs to the synembryn family.</text>
</comment>
<evidence type="ECO:0000313" key="7">
    <source>
        <dbReference type="Proteomes" id="UP000271098"/>
    </source>
</evidence>
<keyword evidence="5" id="KW-0143">Chaperone</keyword>
<gene>
    <name evidence="6" type="ORF">GPUH_LOCUS12824</name>
</gene>
<dbReference type="InterPro" id="IPR019318">
    <property type="entry name" value="Gua_nucleotide_exch_fac_Ric8"/>
</dbReference>
<keyword evidence="3" id="KW-0963">Cytoplasm</keyword>
<sequence length="378" mass="42283">MRFVRVLARDQSNLDELLCAELVQRVLDASFPRSSGEFHWETLVQAEMCLINLLFNSNLAREQFTEVCTQLLHRIARLAGPVQQQPPAQTNQSAAASEELQFLEALDSEQASQIVFYDLRIAFVASAHSKKLQSRWRKSGCEVFLDVLERSLPLPEKLKVDCGETESNKDAELLGTYLTVLIHLCSQVKEARRYVRLRVLPPLHAMDVKRRPDEGAELRNRLIRLMTSISNSCNLAAEFIFILCKKSVSRFVKYCGFGHAAGLLANRGILGALNTPKNPSDSEDSETEDYKAVQGQVNPVTGCIEQPGEDPFAGMTEEQKEYEVHRLMNDISKLMDQGVITPGQIGPDGRLRPAKHVLELVKNADDKTSENASDSDVD</sequence>
<dbReference type="GO" id="GO:0005085">
    <property type="term" value="F:guanyl-nucleotide exchange factor activity"/>
    <property type="evidence" value="ECO:0007669"/>
    <property type="project" value="UniProtKB-KW"/>
</dbReference>
<dbReference type="OrthoDB" id="5585685at2759"/>
<dbReference type="AlphaFoldDB" id="A0A3P7MF73"/>
<dbReference type="InterPro" id="IPR008376">
    <property type="entry name" value="Chaperone_Ric-8_A/B"/>
</dbReference>
<dbReference type="PANTHER" id="PTHR12425">
    <property type="entry name" value="SYNEMBRYN"/>
    <property type="match status" value="1"/>
</dbReference>
<dbReference type="GO" id="GO:0007186">
    <property type="term" value="P:G protein-coupled receptor signaling pathway"/>
    <property type="evidence" value="ECO:0007669"/>
    <property type="project" value="TreeGrafter"/>
</dbReference>
<comment type="subcellular location">
    <subcellularLocation>
        <location evidence="1">Cytoplasm</location>
        <location evidence="1">Cell cortex</location>
    </subcellularLocation>
</comment>
<evidence type="ECO:0000256" key="2">
    <source>
        <dbReference type="ARBA" id="ARBA00009049"/>
    </source>
</evidence>
<dbReference type="GO" id="GO:0005938">
    <property type="term" value="C:cell cortex"/>
    <property type="evidence" value="ECO:0007669"/>
    <property type="project" value="UniProtKB-SubCell"/>
</dbReference>
<accession>A0A3P7MF73</accession>
<protein>
    <recommendedName>
        <fullName evidence="8">Synembryn</fullName>
    </recommendedName>
</protein>
<keyword evidence="7" id="KW-1185">Reference proteome</keyword>
<evidence type="ECO:0000313" key="6">
    <source>
        <dbReference type="EMBL" id="VDN21108.1"/>
    </source>
</evidence>
<keyword evidence="4" id="KW-0344">Guanine-nucleotide releasing factor</keyword>
<evidence type="ECO:0000256" key="4">
    <source>
        <dbReference type="ARBA" id="ARBA00022658"/>
    </source>
</evidence>
<dbReference type="Proteomes" id="UP000271098">
    <property type="component" value="Unassembled WGS sequence"/>
</dbReference>
<dbReference type="PRINTS" id="PR01802">
    <property type="entry name" value="SYNEMBRYN"/>
</dbReference>
<dbReference type="Pfam" id="PF10165">
    <property type="entry name" value="Ric8"/>
    <property type="match status" value="1"/>
</dbReference>
<evidence type="ECO:0000256" key="5">
    <source>
        <dbReference type="ARBA" id="ARBA00023186"/>
    </source>
</evidence>
<evidence type="ECO:0008006" key="8">
    <source>
        <dbReference type="Google" id="ProtNLM"/>
    </source>
</evidence>
<dbReference type="PANTHER" id="PTHR12425:SF5">
    <property type="entry name" value="SYNEMBRYN"/>
    <property type="match status" value="1"/>
</dbReference>